<gene>
    <name evidence="2" type="ORF">ACFFOL_07785</name>
</gene>
<dbReference type="AlphaFoldDB" id="A0ABD5MJQ0"/>
<keyword evidence="1" id="KW-0472">Membrane</keyword>
<organism evidence="2 3">
    <name type="scientific">Halobaculum roseum</name>
    <dbReference type="NCBI Taxonomy" id="2175149"/>
    <lineage>
        <taxon>Archaea</taxon>
        <taxon>Methanobacteriati</taxon>
        <taxon>Methanobacteriota</taxon>
        <taxon>Stenosarchaea group</taxon>
        <taxon>Halobacteria</taxon>
        <taxon>Halobacteriales</taxon>
        <taxon>Haloferacaceae</taxon>
        <taxon>Halobaculum</taxon>
    </lineage>
</organism>
<feature type="transmembrane region" description="Helical" evidence="1">
    <location>
        <begin position="116"/>
        <end position="135"/>
    </location>
</feature>
<evidence type="ECO:0000256" key="1">
    <source>
        <dbReference type="SAM" id="Phobius"/>
    </source>
</evidence>
<keyword evidence="1" id="KW-1133">Transmembrane helix</keyword>
<protein>
    <submittedName>
        <fullName evidence="2">DUF2391 domain-containing protein</fullName>
    </submittedName>
</protein>
<feature type="transmembrane region" description="Helical" evidence="1">
    <location>
        <begin position="84"/>
        <end position="104"/>
    </location>
</feature>
<dbReference type="GeneID" id="67210098"/>
<evidence type="ECO:0000313" key="2">
    <source>
        <dbReference type="EMBL" id="MFB9824071.1"/>
    </source>
</evidence>
<keyword evidence="3" id="KW-1185">Reference proteome</keyword>
<accession>A0ABD5MJQ0</accession>
<dbReference type="RefSeq" id="WP_222922753.1">
    <property type="nucleotide sequence ID" value="NZ_CP082286.1"/>
</dbReference>
<sequence length="136" mass="14088">MANRPERFDRADLIQQLTGALLIAGGLLIPGDVWEVAAGMSLRRAVAAVAIALTLTYLALYTAVERRDPSAGRTVAGLPLRFLSTVAIAVGVSLLIVLLYGLPLEGARSAVETTKAVLVATFFTVLVAAVADVAAG</sequence>
<comment type="caution">
    <text evidence="2">The sequence shown here is derived from an EMBL/GenBank/DDBJ whole genome shotgun (WGS) entry which is preliminary data.</text>
</comment>
<dbReference type="Proteomes" id="UP001589595">
    <property type="component" value="Unassembled WGS sequence"/>
</dbReference>
<dbReference type="EMBL" id="JBHMAJ010000006">
    <property type="protein sequence ID" value="MFB9824071.1"/>
    <property type="molecule type" value="Genomic_DNA"/>
</dbReference>
<name>A0ABD5MJQ0_9EURY</name>
<reference evidence="2" key="1">
    <citation type="submission" date="2024-09" db="EMBL/GenBank/DDBJ databases">
        <authorList>
            <person name="Sun Q."/>
        </authorList>
    </citation>
    <scope>NUCLEOTIDE SEQUENCE [LARGE SCALE GENOMIC DNA]</scope>
    <source>
        <strain evidence="2">JCM 31273</strain>
    </source>
</reference>
<evidence type="ECO:0000313" key="3">
    <source>
        <dbReference type="Proteomes" id="UP001589595"/>
    </source>
</evidence>
<keyword evidence="1" id="KW-0812">Transmembrane</keyword>
<feature type="transmembrane region" description="Helical" evidence="1">
    <location>
        <begin position="45"/>
        <end position="64"/>
    </location>
</feature>
<proteinExistence type="predicted"/>